<keyword evidence="2" id="KW-1185">Reference proteome</keyword>
<comment type="caution">
    <text evidence="1">The sequence shown here is derived from an EMBL/GenBank/DDBJ whole genome shotgun (WGS) entry which is preliminary data.</text>
</comment>
<accession>A0AAP0KU95</accession>
<protein>
    <submittedName>
        <fullName evidence="1">Uncharacterized protein</fullName>
    </submittedName>
</protein>
<sequence>MHDSLVSLSPIRTRHVLSSCLPAMSTHHFLTNQSTPRQQTPTIQPIKCYHVSRTPSLK</sequence>
<evidence type="ECO:0000313" key="2">
    <source>
        <dbReference type="Proteomes" id="UP001419268"/>
    </source>
</evidence>
<dbReference type="EMBL" id="JBBNAG010000002">
    <property type="protein sequence ID" value="KAK9157954.1"/>
    <property type="molecule type" value="Genomic_DNA"/>
</dbReference>
<name>A0AAP0KU95_9MAGN</name>
<organism evidence="1 2">
    <name type="scientific">Stephania cephalantha</name>
    <dbReference type="NCBI Taxonomy" id="152367"/>
    <lineage>
        <taxon>Eukaryota</taxon>
        <taxon>Viridiplantae</taxon>
        <taxon>Streptophyta</taxon>
        <taxon>Embryophyta</taxon>
        <taxon>Tracheophyta</taxon>
        <taxon>Spermatophyta</taxon>
        <taxon>Magnoliopsida</taxon>
        <taxon>Ranunculales</taxon>
        <taxon>Menispermaceae</taxon>
        <taxon>Menispermoideae</taxon>
        <taxon>Cissampelideae</taxon>
        <taxon>Stephania</taxon>
    </lineage>
</organism>
<proteinExistence type="predicted"/>
<dbReference type="Proteomes" id="UP001419268">
    <property type="component" value="Unassembled WGS sequence"/>
</dbReference>
<reference evidence="1 2" key="1">
    <citation type="submission" date="2024-01" db="EMBL/GenBank/DDBJ databases">
        <title>Genome assemblies of Stephania.</title>
        <authorList>
            <person name="Yang L."/>
        </authorList>
    </citation>
    <scope>NUCLEOTIDE SEQUENCE [LARGE SCALE GENOMIC DNA]</scope>
    <source>
        <strain evidence="1">JXDWG</strain>
        <tissue evidence="1">Leaf</tissue>
    </source>
</reference>
<dbReference type="AlphaFoldDB" id="A0AAP0KU95"/>
<evidence type="ECO:0000313" key="1">
    <source>
        <dbReference type="EMBL" id="KAK9157954.1"/>
    </source>
</evidence>
<gene>
    <name evidence="1" type="ORF">Scep_004528</name>
</gene>